<sequence length="202" mass="21660">MKHPLPALAPDPERDTRLTAYRDLLLRWNATINLVSAGTAAEIERRHIADSLQLLPLLPAEGPVADLGSGAGLPGIVLAAALPDREIHLVESDKRKAAFLIEAAGTLRLVRVKIHATRIEQAVLPPLAAITARALAPLTALLSHAAKFLAPGGIAIFPKGRSAEQELTSAAADWHFTTERFASRTDPEATILRLSEIRRAGH</sequence>
<comment type="caution">
    <text evidence="7">The sequence shown here is derived from an EMBL/GenBank/DDBJ whole genome shotgun (WGS) entry which is preliminary data.</text>
</comment>
<dbReference type="Gene3D" id="3.40.50.150">
    <property type="entry name" value="Vaccinia Virus protein VP39"/>
    <property type="match status" value="1"/>
</dbReference>
<accession>A0A9X9WZQ1</accession>
<organism evidence="7 8">
    <name type="scientific">Neoroseomonas soli</name>
    <dbReference type="NCBI Taxonomy" id="1081025"/>
    <lineage>
        <taxon>Bacteria</taxon>
        <taxon>Pseudomonadati</taxon>
        <taxon>Pseudomonadota</taxon>
        <taxon>Alphaproteobacteria</taxon>
        <taxon>Acetobacterales</taxon>
        <taxon>Acetobacteraceae</taxon>
        <taxon>Neoroseomonas</taxon>
    </lineage>
</organism>
<dbReference type="PANTHER" id="PTHR31760">
    <property type="entry name" value="S-ADENOSYL-L-METHIONINE-DEPENDENT METHYLTRANSFERASES SUPERFAMILY PROTEIN"/>
    <property type="match status" value="1"/>
</dbReference>
<protein>
    <recommendedName>
        <fullName evidence="6">Ribosomal RNA small subunit methyltransferase G</fullName>
        <ecNumber evidence="6">2.1.1.170</ecNumber>
    </recommendedName>
    <alternativeName>
        <fullName evidence="6">16S rRNA 7-methylguanosine methyltransferase</fullName>
        <shortName evidence="6">16S rRNA m7G methyltransferase</shortName>
    </alternativeName>
</protein>
<proteinExistence type="inferred from homology"/>
<dbReference type="Pfam" id="PF02527">
    <property type="entry name" value="GidB"/>
    <property type="match status" value="1"/>
</dbReference>
<dbReference type="GO" id="GO:0070043">
    <property type="term" value="F:rRNA (guanine-N7-)-methyltransferase activity"/>
    <property type="evidence" value="ECO:0007669"/>
    <property type="project" value="UniProtKB-UniRule"/>
</dbReference>
<keyword evidence="1 6" id="KW-0963">Cytoplasm</keyword>
<feature type="binding site" evidence="6">
    <location>
        <position position="73"/>
    </location>
    <ligand>
        <name>S-adenosyl-L-methionine</name>
        <dbReference type="ChEBI" id="CHEBI:59789"/>
    </ligand>
</feature>
<dbReference type="GO" id="GO:0005829">
    <property type="term" value="C:cytosol"/>
    <property type="evidence" value="ECO:0007669"/>
    <property type="project" value="TreeGrafter"/>
</dbReference>
<name>A0A9X9WZQ1_9PROT</name>
<dbReference type="SUPFAM" id="SSF53335">
    <property type="entry name" value="S-adenosyl-L-methionine-dependent methyltransferases"/>
    <property type="match status" value="1"/>
</dbReference>
<evidence type="ECO:0000256" key="2">
    <source>
        <dbReference type="ARBA" id="ARBA00022552"/>
    </source>
</evidence>
<evidence type="ECO:0000313" key="8">
    <source>
        <dbReference type="Proteomes" id="UP001138751"/>
    </source>
</evidence>
<comment type="catalytic activity">
    <reaction evidence="6">
        <text>guanosine(527) in 16S rRNA + S-adenosyl-L-methionine = N(7)-methylguanosine(527) in 16S rRNA + S-adenosyl-L-homocysteine</text>
        <dbReference type="Rhea" id="RHEA:42732"/>
        <dbReference type="Rhea" id="RHEA-COMP:10209"/>
        <dbReference type="Rhea" id="RHEA-COMP:10210"/>
        <dbReference type="ChEBI" id="CHEBI:57856"/>
        <dbReference type="ChEBI" id="CHEBI:59789"/>
        <dbReference type="ChEBI" id="CHEBI:74269"/>
        <dbReference type="ChEBI" id="CHEBI:74480"/>
        <dbReference type="EC" id="2.1.1.170"/>
    </reaction>
</comment>
<dbReference type="EC" id="2.1.1.170" evidence="6"/>
<reference evidence="7" key="2">
    <citation type="journal article" date="2021" name="Syst. Appl. Microbiol.">
        <title>Roseomonas hellenica sp. nov., isolated from roots of wild-growing Alkanna tinctoria.</title>
        <authorList>
            <person name="Rat A."/>
            <person name="Naranjo H.D."/>
            <person name="Lebbe L."/>
            <person name="Cnockaert M."/>
            <person name="Krigas N."/>
            <person name="Grigoriadou K."/>
            <person name="Maloupa E."/>
            <person name="Willems A."/>
        </authorList>
    </citation>
    <scope>NUCLEOTIDE SEQUENCE</scope>
    <source>
        <strain evidence="7">LMG 31231</strain>
    </source>
</reference>
<gene>
    <name evidence="6 7" type="primary">rsmG</name>
    <name evidence="7" type="ORF">GXW76_15730</name>
</gene>
<feature type="binding site" evidence="6">
    <location>
        <position position="133"/>
    </location>
    <ligand>
        <name>S-adenosyl-L-methionine</name>
        <dbReference type="ChEBI" id="CHEBI:59789"/>
    </ligand>
</feature>
<evidence type="ECO:0000256" key="6">
    <source>
        <dbReference type="HAMAP-Rule" id="MF_00074"/>
    </source>
</evidence>
<dbReference type="PIRSF" id="PIRSF003078">
    <property type="entry name" value="GidB"/>
    <property type="match status" value="1"/>
</dbReference>
<comment type="caution">
    <text evidence="6">Lacks conserved residue(s) required for the propagation of feature annotation.</text>
</comment>
<feature type="binding site" evidence="6">
    <location>
        <position position="68"/>
    </location>
    <ligand>
        <name>S-adenosyl-L-methionine</name>
        <dbReference type="ChEBI" id="CHEBI:59789"/>
    </ligand>
</feature>
<keyword evidence="2 6" id="KW-0698">rRNA processing</keyword>
<dbReference type="InterPro" id="IPR029063">
    <property type="entry name" value="SAM-dependent_MTases_sf"/>
</dbReference>
<dbReference type="HAMAP" id="MF_00074">
    <property type="entry name" value="16SrRNA_methyltr_G"/>
    <property type="match status" value="1"/>
</dbReference>
<keyword evidence="3 6" id="KW-0489">Methyltransferase</keyword>
<dbReference type="AlphaFoldDB" id="A0A9X9WZQ1"/>
<evidence type="ECO:0000313" key="7">
    <source>
        <dbReference type="EMBL" id="MBR0672630.1"/>
    </source>
</evidence>
<dbReference type="Proteomes" id="UP001138751">
    <property type="component" value="Unassembled WGS sequence"/>
</dbReference>
<comment type="subcellular location">
    <subcellularLocation>
        <location evidence="6">Cytoplasm</location>
    </subcellularLocation>
</comment>
<comment type="similarity">
    <text evidence="6">Belongs to the methyltransferase superfamily. RNA methyltransferase RsmG family.</text>
</comment>
<keyword evidence="5 6" id="KW-0949">S-adenosyl-L-methionine</keyword>
<feature type="binding site" evidence="6">
    <location>
        <begin position="119"/>
        <end position="120"/>
    </location>
    <ligand>
        <name>S-adenosyl-L-methionine</name>
        <dbReference type="ChEBI" id="CHEBI:59789"/>
    </ligand>
</feature>
<dbReference type="NCBIfam" id="TIGR00138">
    <property type="entry name" value="rsmG_gidB"/>
    <property type="match status" value="1"/>
</dbReference>
<evidence type="ECO:0000256" key="1">
    <source>
        <dbReference type="ARBA" id="ARBA00022490"/>
    </source>
</evidence>
<keyword evidence="4 6" id="KW-0808">Transferase</keyword>
<reference evidence="7" key="1">
    <citation type="submission" date="2020-01" db="EMBL/GenBank/DDBJ databases">
        <authorList>
            <person name="Rat A."/>
        </authorList>
    </citation>
    <scope>NUCLEOTIDE SEQUENCE</scope>
    <source>
        <strain evidence="7">LMG 31231</strain>
    </source>
</reference>
<dbReference type="CDD" id="cd02440">
    <property type="entry name" value="AdoMet_MTases"/>
    <property type="match status" value="1"/>
</dbReference>
<evidence type="ECO:0000256" key="3">
    <source>
        <dbReference type="ARBA" id="ARBA00022603"/>
    </source>
</evidence>
<dbReference type="PANTHER" id="PTHR31760:SF0">
    <property type="entry name" value="S-ADENOSYL-L-METHIONINE-DEPENDENT METHYLTRANSFERASES SUPERFAMILY PROTEIN"/>
    <property type="match status" value="1"/>
</dbReference>
<comment type="function">
    <text evidence="6">Specifically methylates the N7 position of guanine in position 527 of 16S rRNA.</text>
</comment>
<dbReference type="InterPro" id="IPR003682">
    <property type="entry name" value="rRNA_ssu_MeTfrase_G"/>
</dbReference>
<keyword evidence="8" id="KW-1185">Reference proteome</keyword>
<dbReference type="RefSeq" id="WP_211863045.1">
    <property type="nucleotide sequence ID" value="NZ_JAAEDM010000045.1"/>
</dbReference>
<evidence type="ECO:0000256" key="4">
    <source>
        <dbReference type="ARBA" id="ARBA00022679"/>
    </source>
</evidence>
<dbReference type="EMBL" id="JAAEDM010000045">
    <property type="protein sequence ID" value="MBR0672630.1"/>
    <property type="molecule type" value="Genomic_DNA"/>
</dbReference>
<evidence type="ECO:0000256" key="5">
    <source>
        <dbReference type="ARBA" id="ARBA00022691"/>
    </source>
</evidence>